<keyword evidence="1" id="KW-0862">Zinc</keyword>
<evidence type="ECO:0000313" key="3">
    <source>
        <dbReference type="EMBL" id="POR05390.1"/>
    </source>
</evidence>
<evidence type="ECO:0000256" key="1">
    <source>
        <dbReference type="PROSITE-ProRule" id="PRU00325"/>
    </source>
</evidence>
<accession>A0A2S4K0U4</accession>
<name>A0A2S4K0U4_9SPIO</name>
<protein>
    <recommendedName>
        <fullName evidence="2">SWIM-type domain-containing protein</fullName>
    </recommendedName>
</protein>
<dbReference type="RefSeq" id="WP_103679204.1">
    <property type="nucleotide sequence ID" value="NZ_LPWH01000003.1"/>
</dbReference>
<dbReference type="OrthoDB" id="9760715at2"/>
<organism evidence="3 4">
    <name type="scientific">Alkalispirochaeta sphaeroplastigenens</name>
    <dbReference type="NCBI Taxonomy" id="1187066"/>
    <lineage>
        <taxon>Bacteria</taxon>
        <taxon>Pseudomonadati</taxon>
        <taxon>Spirochaetota</taxon>
        <taxon>Spirochaetia</taxon>
        <taxon>Spirochaetales</taxon>
        <taxon>Spirochaetaceae</taxon>
        <taxon>Alkalispirochaeta</taxon>
    </lineage>
</organism>
<dbReference type="Proteomes" id="UP000237350">
    <property type="component" value="Unassembled WGS sequence"/>
</dbReference>
<dbReference type="GO" id="GO:0008270">
    <property type="term" value="F:zinc ion binding"/>
    <property type="evidence" value="ECO:0007669"/>
    <property type="project" value="UniProtKB-KW"/>
</dbReference>
<keyword evidence="1" id="KW-0479">Metal-binding</keyword>
<evidence type="ECO:0000259" key="2">
    <source>
        <dbReference type="PROSITE" id="PS50966"/>
    </source>
</evidence>
<comment type="caution">
    <text evidence="3">The sequence shown here is derived from an EMBL/GenBank/DDBJ whole genome shotgun (WGS) entry which is preliminary data.</text>
</comment>
<sequence>MDSIVAQNPDTISPMNQFLLSNFEAHIEGVILERGRECVFDRRVTDIEEVSPGEFTAVVGGIERYLVRVSLESDSANDALQRVTEVSCTCPYDFGPYCKHEVAVLLLLRERLPVISEDTKEAGRLSEVLSRLSRENMEEIILAHARSDRIFALGILAEYSDDPSKRINADLRASIRSELEQFINSWGLIEYGDAFAAAEVFDRLFDQMDSHLVRGAVRPAFDVTTVIIEEGALAITHTDDSAGTMGGVVSRAIEALHSIAETDIDDKLRNEIISYVENTLASDEFPDVADWQLDLWRVLTKVVRSTEQYHHLLGTLQDALPPEDTAHGFSRQYMREQLLVLMTQLMERFGEHDQAESMRQKNRHLTAFRDALISRAWNKGDYDRVIQLAEEGISHDSSLPGLLKKWRIRALEAYRATHRKEEAQKTARNLILEGDVEFLAQYRELVSADAWPSAREALIAEITTTHGRTPPVLPEILSLEELWSHLMELVEKEPRYITRYGNLLYSHFPDRVRAVWFSLMMREARASSNRRDYRHLAESVRRYADIVGNDAAEEVRDAILLEFPRRPAMRDELSRGARHSNRHRRG</sequence>
<feature type="domain" description="SWIM-type" evidence="2">
    <location>
        <begin position="65"/>
        <end position="109"/>
    </location>
</feature>
<dbReference type="Pfam" id="PF04434">
    <property type="entry name" value="SWIM"/>
    <property type="match status" value="1"/>
</dbReference>
<dbReference type="AlphaFoldDB" id="A0A2S4K0U4"/>
<reference evidence="4" key="1">
    <citation type="submission" date="2015-12" db="EMBL/GenBank/DDBJ databases">
        <authorList>
            <person name="Lodha T.D."/>
            <person name="Chintalapati S."/>
            <person name="Chintalapati V.R."/>
            <person name="Sravanthi T."/>
        </authorList>
    </citation>
    <scope>NUCLEOTIDE SEQUENCE [LARGE SCALE GENOMIC DNA]</scope>
    <source>
        <strain evidence="4">JC133</strain>
    </source>
</reference>
<proteinExistence type="predicted"/>
<dbReference type="PROSITE" id="PS50966">
    <property type="entry name" value="ZF_SWIM"/>
    <property type="match status" value="1"/>
</dbReference>
<keyword evidence="1" id="KW-0863">Zinc-finger</keyword>
<dbReference type="EMBL" id="LPWH01000003">
    <property type="protein sequence ID" value="POR05390.1"/>
    <property type="molecule type" value="Genomic_DNA"/>
</dbReference>
<evidence type="ECO:0000313" key="4">
    <source>
        <dbReference type="Proteomes" id="UP000237350"/>
    </source>
</evidence>
<keyword evidence="4" id="KW-1185">Reference proteome</keyword>
<gene>
    <name evidence="3" type="ORF">AU468_01560</name>
</gene>
<dbReference type="InterPro" id="IPR007527">
    <property type="entry name" value="Znf_SWIM"/>
</dbReference>